<keyword evidence="8 10" id="KW-1133">Transmembrane helix</keyword>
<dbReference type="eggNOG" id="COG1580">
    <property type="taxonomic scope" value="Bacteria"/>
</dbReference>
<keyword evidence="5 10" id="KW-0145">Chemotaxis</keyword>
<dbReference type="EMBL" id="CP007452">
    <property type="protein sequence ID" value="AHM56652.1"/>
    <property type="molecule type" value="Genomic_DNA"/>
</dbReference>
<dbReference type="Pfam" id="PF03748">
    <property type="entry name" value="FliL"/>
    <property type="match status" value="1"/>
</dbReference>
<evidence type="ECO:0000256" key="3">
    <source>
        <dbReference type="ARBA" id="ARBA00008281"/>
    </source>
</evidence>
<accession>W8TKF6</accession>
<evidence type="ECO:0000256" key="5">
    <source>
        <dbReference type="ARBA" id="ARBA00022500"/>
    </source>
</evidence>
<evidence type="ECO:0000313" key="12">
    <source>
        <dbReference type="Proteomes" id="UP000019591"/>
    </source>
</evidence>
<dbReference type="InterPro" id="IPR005503">
    <property type="entry name" value="FliL"/>
</dbReference>
<keyword evidence="9 10" id="KW-0472">Membrane</keyword>
<gene>
    <name evidence="11" type="ORF">EAL2_c13570</name>
</gene>
<evidence type="ECO:0000256" key="9">
    <source>
        <dbReference type="ARBA" id="ARBA00023136"/>
    </source>
</evidence>
<organism evidence="11 12">
    <name type="scientific">Peptoclostridium acidaminophilum DSM 3953</name>
    <dbReference type="NCBI Taxonomy" id="1286171"/>
    <lineage>
        <taxon>Bacteria</taxon>
        <taxon>Bacillati</taxon>
        <taxon>Bacillota</taxon>
        <taxon>Clostridia</taxon>
        <taxon>Peptostreptococcales</taxon>
        <taxon>Peptoclostridiaceae</taxon>
        <taxon>Peptoclostridium</taxon>
    </lineage>
</organism>
<sequence>MKKIVIYSIAGVAVLAIGFAVAFFLFSGKTEAKQIKTYNYDMGVFSTNIGGTKNFFKGNIIIESTDKKAETVLAEKNAILRDIILETIIQQKPEDMVSPDGMNGIKKDIIDKIKTRVGIDSIENIYFTDYIVQ</sequence>
<comment type="subcellular location">
    <subcellularLocation>
        <location evidence="2">Cell membrane</location>
        <topology evidence="2">Single-pass membrane protein</topology>
    </subcellularLocation>
</comment>
<dbReference type="KEGG" id="eac:EAL2_c13570"/>
<evidence type="ECO:0000256" key="4">
    <source>
        <dbReference type="ARBA" id="ARBA00022475"/>
    </source>
</evidence>
<proteinExistence type="inferred from homology"/>
<comment type="similarity">
    <text evidence="3 10">Belongs to the FliL family.</text>
</comment>
<comment type="function">
    <text evidence="1 10">Controls the rotational direction of flagella during chemotaxis.</text>
</comment>
<protein>
    <recommendedName>
        <fullName evidence="10">Flagellar protein FliL</fullName>
    </recommendedName>
</protein>
<keyword evidence="4 10" id="KW-1003">Cell membrane</keyword>
<dbReference type="Proteomes" id="UP000019591">
    <property type="component" value="Chromosome"/>
</dbReference>
<dbReference type="GO" id="GO:0006935">
    <property type="term" value="P:chemotaxis"/>
    <property type="evidence" value="ECO:0007669"/>
    <property type="project" value="UniProtKB-KW"/>
</dbReference>
<dbReference type="GO" id="GO:0009425">
    <property type="term" value="C:bacterial-type flagellum basal body"/>
    <property type="evidence" value="ECO:0007669"/>
    <property type="project" value="InterPro"/>
</dbReference>
<dbReference type="GO" id="GO:0005886">
    <property type="term" value="C:plasma membrane"/>
    <property type="evidence" value="ECO:0007669"/>
    <property type="project" value="UniProtKB-SubCell"/>
</dbReference>
<dbReference type="PANTHER" id="PTHR35091:SF2">
    <property type="entry name" value="FLAGELLAR PROTEIN FLIL"/>
    <property type="match status" value="1"/>
</dbReference>
<dbReference type="PANTHER" id="PTHR35091">
    <property type="entry name" value="FLAGELLAR PROTEIN FLIL"/>
    <property type="match status" value="1"/>
</dbReference>
<dbReference type="HOGENOM" id="CLU_099018_2_3_9"/>
<dbReference type="GO" id="GO:0071978">
    <property type="term" value="P:bacterial-type flagellum-dependent swarming motility"/>
    <property type="evidence" value="ECO:0007669"/>
    <property type="project" value="TreeGrafter"/>
</dbReference>
<keyword evidence="7 10" id="KW-0283">Flagellar rotation</keyword>
<dbReference type="OrthoDB" id="166089at2"/>
<evidence type="ECO:0000256" key="10">
    <source>
        <dbReference type="RuleBase" id="RU364125"/>
    </source>
</evidence>
<dbReference type="AlphaFoldDB" id="W8TKF6"/>
<evidence type="ECO:0000256" key="1">
    <source>
        <dbReference type="ARBA" id="ARBA00002254"/>
    </source>
</evidence>
<evidence type="ECO:0000256" key="6">
    <source>
        <dbReference type="ARBA" id="ARBA00022692"/>
    </source>
</evidence>
<evidence type="ECO:0000256" key="8">
    <source>
        <dbReference type="ARBA" id="ARBA00022989"/>
    </source>
</evidence>
<evidence type="ECO:0000313" key="11">
    <source>
        <dbReference type="EMBL" id="AHM56652.1"/>
    </source>
</evidence>
<dbReference type="PATRIC" id="fig|1286171.3.peg.1307"/>
<name>W8TKF6_PEPAC</name>
<evidence type="ECO:0000256" key="7">
    <source>
        <dbReference type="ARBA" id="ARBA00022779"/>
    </source>
</evidence>
<feature type="transmembrane region" description="Helical" evidence="10">
    <location>
        <begin position="6"/>
        <end position="26"/>
    </location>
</feature>
<keyword evidence="12" id="KW-1185">Reference proteome</keyword>
<keyword evidence="6 10" id="KW-0812">Transmembrane</keyword>
<dbReference type="STRING" id="1286171.EAL2_c13570"/>
<reference evidence="11 12" key="1">
    <citation type="journal article" date="2014" name="Genome Announc.">
        <title>Complete Genome Sequence of Amino Acid-Utilizing Eubacterium acidaminophilum al-2 (DSM 3953).</title>
        <authorList>
            <person name="Poehlein A."/>
            <person name="Andreesen J.R."/>
            <person name="Daniel R."/>
        </authorList>
    </citation>
    <scope>NUCLEOTIDE SEQUENCE [LARGE SCALE GENOMIC DNA]</scope>
    <source>
        <strain evidence="11 12">DSM 3953</strain>
    </source>
</reference>
<dbReference type="RefSeq" id="WP_025435637.1">
    <property type="nucleotide sequence ID" value="NZ_CP007452.1"/>
</dbReference>
<evidence type="ECO:0000256" key="2">
    <source>
        <dbReference type="ARBA" id="ARBA00004162"/>
    </source>
</evidence>